<dbReference type="OrthoDB" id="2742205at2759"/>
<feature type="region of interest" description="Disordered" evidence="1">
    <location>
        <begin position="49"/>
        <end position="90"/>
    </location>
</feature>
<organism evidence="2 3">
    <name type="scientific">Collybiopsis luxurians FD-317 M1</name>
    <dbReference type="NCBI Taxonomy" id="944289"/>
    <lineage>
        <taxon>Eukaryota</taxon>
        <taxon>Fungi</taxon>
        <taxon>Dikarya</taxon>
        <taxon>Basidiomycota</taxon>
        <taxon>Agaricomycotina</taxon>
        <taxon>Agaricomycetes</taxon>
        <taxon>Agaricomycetidae</taxon>
        <taxon>Agaricales</taxon>
        <taxon>Marasmiineae</taxon>
        <taxon>Omphalotaceae</taxon>
        <taxon>Collybiopsis</taxon>
        <taxon>Collybiopsis luxurians</taxon>
    </lineage>
</organism>
<protein>
    <submittedName>
        <fullName evidence="2">Uncharacterized protein</fullName>
    </submittedName>
</protein>
<evidence type="ECO:0000256" key="1">
    <source>
        <dbReference type="SAM" id="MobiDB-lite"/>
    </source>
</evidence>
<dbReference type="AlphaFoldDB" id="A0A0D0B947"/>
<keyword evidence="3" id="KW-1185">Reference proteome</keyword>
<sequence length="354" mass="38000">MSMSASGGCQMRKNISEMLEDIDDTFGWKSLAKVLHSCYNALAWALDEDKDDNEDDNDNNDNKGSILSDDSLSDESCLGSSSDSDTDASSPLLTSSTPDCCTCSLHAHHWFSKVNKQCHHLCTLIISYLCTLFELNPSPNLYISIIELSDEPELTCIELLDTLSDIATSSLSTFALALAIYASEGDASEIVKLLNTHTKRCLIRGVAGGSGAGGADAGDGILPPLHPIAFAAMMVGFPVPVPLNGSNIDENDPDTDEGGLFSFRGMGMGGMGLLDMDPDDPDLDDVREELRPRLKERFEGWVEAAMKIKGGARGVGEGIYKDGFGGGGPRETLTLRTTMMMRPLSPPLFSMTLP</sequence>
<accession>A0A0D0B947</accession>
<evidence type="ECO:0000313" key="3">
    <source>
        <dbReference type="Proteomes" id="UP000053593"/>
    </source>
</evidence>
<name>A0A0D0B947_9AGAR</name>
<dbReference type="HOGENOM" id="CLU_064122_0_0_1"/>
<evidence type="ECO:0000313" key="2">
    <source>
        <dbReference type="EMBL" id="KIK50726.1"/>
    </source>
</evidence>
<dbReference type="EMBL" id="KN834887">
    <property type="protein sequence ID" value="KIK50726.1"/>
    <property type="molecule type" value="Genomic_DNA"/>
</dbReference>
<dbReference type="Proteomes" id="UP000053593">
    <property type="component" value="Unassembled WGS sequence"/>
</dbReference>
<gene>
    <name evidence="2" type="ORF">GYMLUDRAFT_252717</name>
</gene>
<feature type="compositionally biased region" description="Acidic residues" evidence="1">
    <location>
        <begin position="49"/>
        <end position="59"/>
    </location>
</feature>
<feature type="compositionally biased region" description="Low complexity" evidence="1">
    <location>
        <begin position="62"/>
        <end position="90"/>
    </location>
</feature>
<reference evidence="2 3" key="1">
    <citation type="submission" date="2014-04" db="EMBL/GenBank/DDBJ databases">
        <title>Evolutionary Origins and Diversification of the Mycorrhizal Mutualists.</title>
        <authorList>
            <consortium name="DOE Joint Genome Institute"/>
            <consortium name="Mycorrhizal Genomics Consortium"/>
            <person name="Kohler A."/>
            <person name="Kuo A."/>
            <person name="Nagy L.G."/>
            <person name="Floudas D."/>
            <person name="Copeland A."/>
            <person name="Barry K.W."/>
            <person name="Cichocki N."/>
            <person name="Veneault-Fourrey C."/>
            <person name="LaButti K."/>
            <person name="Lindquist E.A."/>
            <person name="Lipzen A."/>
            <person name="Lundell T."/>
            <person name="Morin E."/>
            <person name="Murat C."/>
            <person name="Riley R."/>
            <person name="Ohm R."/>
            <person name="Sun H."/>
            <person name="Tunlid A."/>
            <person name="Henrissat B."/>
            <person name="Grigoriev I.V."/>
            <person name="Hibbett D.S."/>
            <person name="Martin F."/>
        </authorList>
    </citation>
    <scope>NUCLEOTIDE SEQUENCE [LARGE SCALE GENOMIC DNA]</scope>
    <source>
        <strain evidence="2 3">FD-317 M1</strain>
    </source>
</reference>
<proteinExistence type="predicted"/>